<keyword evidence="1" id="KW-1185">Reference proteome</keyword>
<protein>
    <submittedName>
        <fullName evidence="2">Uncharacterized protein</fullName>
    </submittedName>
</protein>
<dbReference type="AlphaFoldDB" id="A0A914YE44"/>
<dbReference type="Proteomes" id="UP000887577">
    <property type="component" value="Unplaced"/>
</dbReference>
<sequence length="253" mass="28476">MDFPGILCEEVGVTCDPKISFVSPQALFENVSDMKGGGSYMEGPPRPSAARQNIEHEEIVKLGPLHMEYKDDVDGKEHECSRFNVNKSFNKADGQLMDMNIEVHQECDAVNAQGIYKRCVTCCLPTFAPESLAELNDDAKCVDMVNMIGRNDILNAFDENEQFEGFANGGRRRVVETPAVESQDDDIRPLVNVRTQVQNYTLAAAEAYQNLKDMVDTANEDFKNMNHAKKMISADLIQSCMVIVYPRCKRRMY</sequence>
<organism evidence="1 2">
    <name type="scientific">Panagrolaimus superbus</name>
    <dbReference type="NCBI Taxonomy" id="310955"/>
    <lineage>
        <taxon>Eukaryota</taxon>
        <taxon>Metazoa</taxon>
        <taxon>Ecdysozoa</taxon>
        <taxon>Nematoda</taxon>
        <taxon>Chromadorea</taxon>
        <taxon>Rhabditida</taxon>
        <taxon>Tylenchina</taxon>
        <taxon>Panagrolaimomorpha</taxon>
        <taxon>Panagrolaimoidea</taxon>
        <taxon>Panagrolaimidae</taxon>
        <taxon>Panagrolaimus</taxon>
    </lineage>
</organism>
<name>A0A914YE44_9BILA</name>
<evidence type="ECO:0000313" key="1">
    <source>
        <dbReference type="Proteomes" id="UP000887577"/>
    </source>
</evidence>
<reference evidence="2" key="1">
    <citation type="submission" date="2022-11" db="UniProtKB">
        <authorList>
            <consortium name="WormBaseParasite"/>
        </authorList>
    </citation>
    <scope>IDENTIFICATION</scope>
</reference>
<evidence type="ECO:0000313" key="2">
    <source>
        <dbReference type="WBParaSite" id="PSU_v2.g17030.t1"/>
    </source>
</evidence>
<accession>A0A914YE44</accession>
<proteinExistence type="predicted"/>
<dbReference type="WBParaSite" id="PSU_v2.g17030.t1">
    <property type="protein sequence ID" value="PSU_v2.g17030.t1"/>
    <property type="gene ID" value="PSU_v2.g17030"/>
</dbReference>